<reference evidence="1 2" key="1">
    <citation type="submission" date="2022-10" db="EMBL/GenBank/DDBJ databases">
        <title>Paenibacillus description and whole genome data of maize root bacterial community.</title>
        <authorList>
            <person name="Marton D."/>
            <person name="Farkas M."/>
            <person name="Cserhati M."/>
        </authorList>
    </citation>
    <scope>NUCLEOTIDE SEQUENCE [LARGE SCALE GENOMIC DNA]</scope>
    <source>
        <strain evidence="1 2">P96</strain>
    </source>
</reference>
<dbReference type="NCBIfam" id="TIGR01725">
    <property type="entry name" value="phge_HK97_gp10"/>
    <property type="match status" value="1"/>
</dbReference>
<name>A0ABT9FLQ6_9BACL</name>
<proteinExistence type="predicted"/>
<organism evidence="1 2">
    <name type="scientific">Paenibacillus zeirhizosphaerae</name>
    <dbReference type="NCBI Taxonomy" id="2987519"/>
    <lineage>
        <taxon>Bacteria</taxon>
        <taxon>Bacillati</taxon>
        <taxon>Bacillota</taxon>
        <taxon>Bacilli</taxon>
        <taxon>Bacillales</taxon>
        <taxon>Paenibacillaceae</taxon>
        <taxon>Paenibacillus</taxon>
    </lineage>
</organism>
<dbReference type="RefSeq" id="WP_305753099.1">
    <property type="nucleotide sequence ID" value="NZ_JAPCKK010000001.1"/>
</dbReference>
<evidence type="ECO:0000313" key="2">
    <source>
        <dbReference type="Proteomes" id="UP001241848"/>
    </source>
</evidence>
<dbReference type="Proteomes" id="UP001241848">
    <property type="component" value="Unassembled WGS sequence"/>
</dbReference>
<dbReference type="Pfam" id="PF04883">
    <property type="entry name" value="HK97-gp10_like"/>
    <property type="match status" value="1"/>
</dbReference>
<dbReference type="InterPro" id="IPR010064">
    <property type="entry name" value="HK97-gp10_tail"/>
</dbReference>
<dbReference type="EMBL" id="JAPCKK010000001">
    <property type="protein sequence ID" value="MDP4095471.1"/>
    <property type="molecule type" value="Genomic_DNA"/>
</dbReference>
<keyword evidence="2" id="KW-1185">Reference proteome</keyword>
<accession>A0ABT9FLQ6</accession>
<comment type="caution">
    <text evidence="1">The sequence shown here is derived from an EMBL/GenBank/DDBJ whole genome shotgun (WGS) entry which is preliminary data.</text>
</comment>
<evidence type="ECO:0000313" key="1">
    <source>
        <dbReference type="EMBL" id="MDP4095471.1"/>
    </source>
</evidence>
<protein>
    <submittedName>
        <fullName evidence="1">HK97 gp10 family phage protein</fullName>
    </submittedName>
</protein>
<gene>
    <name evidence="1" type="ORF">OIN60_01520</name>
</gene>
<sequence>MARRRYTNSRFITLDVSGFEDYLQNIAAAGKNVDDAVKTALVESAKPIQEDIKAWAEKHKLTGTTLAGVDLAEPVQNGNEITVAVGINDEKSPGAWHATFVEHGTPNQPADPGIRTAFERNKSKVKKIQRDVLKREGMPLD</sequence>